<evidence type="ECO:0000313" key="2">
    <source>
        <dbReference type="EMBL" id="OGB89660.1"/>
    </source>
</evidence>
<keyword evidence="1" id="KW-1133">Transmembrane helix</keyword>
<organism evidence="2 3">
    <name type="scientific">candidate division WOR-1 bacterium RIFCSPHIGHO2_01_FULL_53_15</name>
    <dbReference type="NCBI Taxonomy" id="1802564"/>
    <lineage>
        <taxon>Bacteria</taxon>
        <taxon>Bacillati</taxon>
        <taxon>Saganbacteria</taxon>
    </lineage>
</organism>
<protein>
    <submittedName>
        <fullName evidence="2">Uncharacterized protein</fullName>
    </submittedName>
</protein>
<keyword evidence="1" id="KW-0812">Transmembrane</keyword>
<comment type="caution">
    <text evidence="2">The sequence shown here is derived from an EMBL/GenBank/DDBJ whole genome shotgun (WGS) entry which is preliminary data.</text>
</comment>
<accession>A0A1F4Q1B1</accession>
<evidence type="ECO:0000313" key="3">
    <source>
        <dbReference type="Proteomes" id="UP000178724"/>
    </source>
</evidence>
<reference evidence="2 3" key="1">
    <citation type="journal article" date="2016" name="Nat. Commun.">
        <title>Thousands of microbial genomes shed light on interconnected biogeochemical processes in an aquifer system.</title>
        <authorList>
            <person name="Anantharaman K."/>
            <person name="Brown C.T."/>
            <person name="Hug L.A."/>
            <person name="Sharon I."/>
            <person name="Castelle C.J."/>
            <person name="Probst A.J."/>
            <person name="Thomas B.C."/>
            <person name="Singh A."/>
            <person name="Wilkins M.J."/>
            <person name="Karaoz U."/>
            <person name="Brodie E.L."/>
            <person name="Williams K.H."/>
            <person name="Hubbard S.S."/>
            <person name="Banfield J.F."/>
        </authorList>
    </citation>
    <scope>NUCLEOTIDE SEQUENCE [LARGE SCALE GENOMIC DNA]</scope>
</reference>
<proteinExistence type="predicted"/>
<feature type="transmembrane region" description="Helical" evidence="1">
    <location>
        <begin position="40"/>
        <end position="62"/>
    </location>
</feature>
<dbReference type="EMBL" id="METM01000021">
    <property type="protein sequence ID" value="OGB89660.1"/>
    <property type="molecule type" value="Genomic_DNA"/>
</dbReference>
<feature type="transmembrane region" description="Helical" evidence="1">
    <location>
        <begin position="14"/>
        <end position="34"/>
    </location>
</feature>
<keyword evidence="1" id="KW-0472">Membrane</keyword>
<gene>
    <name evidence="2" type="ORF">A2625_05970</name>
</gene>
<dbReference type="AlphaFoldDB" id="A0A1F4Q1B1"/>
<sequence length="66" mass="7242">MLVTKEAKKLLAEFLSRVAQILFAMLVVGPFVTGNLKAEFIMIGLFGAFGSLFLALMVSFTVKKED</sequence>
<name>A0A1F4Q1B1_UNCSA</name>
<dbReference type="Proteomes" id="UP000178724">
    <property type="component" value="Unassembled WGS sequence"/>
</dbReference>
<evidence type="ECO:0000256" key="1">
    <source>
        <dbReference type="SAM" id="Phobius"/>
    </source>
</evidence>